<evidence type="ECO:0000313" key="4">
    <source>
        <dbReference type="EMBL" id="GMI22746.1"/>
    </source>
</evidence>
<sequence>MDVITLGGDSRSSVGSSAPSPAVTKLRILRDRMWLKETYDEVTTAEFVTSIENAGGSAPRTSTFSRKDGSVDYSALLEKLAKRQLEMCAGPDEMCEVAVSTYAGMGSVVCTNDELKVLSERLSAASNALAARAEMAELEATEGGAGGGGGAVNSGSVASPPTSTVEVPEELEEVLDPTLYLRDDGTVDWDGALQGGEAVKKFGVGVWSRINGRDPGGGGKTEDAKEEAKKEGAVVKITETPELKEQRQMLEELRTEVASLEKEYNLLLNKGVDPTSSVGKVEMSRLSVSERQAIMQANRKLTETREKMSVVMLNYELERIFKYLESEVEGSKGVIPLNDRLAVAEFGLLESQMSSINGLDIGSLDDDVLQVLVDQVVDFKRRLGIDYYVQGVNFNLDSIRTWFNELGETTKEGLTFYAKGLRLLYNDLKYAFSLFSKAITGYTLKPREVRTLRRTFKDVLTFIPFIIILIIPLTPVGHVFVFGAIQRFFPDFFPTCFTERRQNLLQLFEQSEFKKIDIDENFIQQVNRAVIGLATLIAVRIKETVLGVVGGSDGGGDGRRVQEGGGDAGREAGKGDGGKDK</sequence>
<dbReference type="OrthoDB" id="275278at2759"/>
<keyword evidence="3" id="KW-1133">Transmembrane helix</keyword>
<reference evidence="5" key="1">
    <citation type="journal article" date="2023" name="Commun. Biol.">
        <title>Genome analysis of Parmales, the sister group of diatoms, reveals the evolutionary specialization of diatoms from phago-mixotrophs to photoautotrophs.</title>
        <authorList>
            <person name="Ban H."/>
            <person name="Sato S."/>
            <person name="Yoshikawa S."/>
            <person name="Yamada K."/>
            <person name="Nakamura Y."/>
            <person name="Ichinomiya M."/>
            <person name="Sato N."/>
            <person name="Blanc-Mathieu R."/>
            <person name="Endo H."/>
            <person name="Kuwata A."/>
            <person name="Ogata H."/>
        </authorList>
    </citation>
    <scope>NUCLEOTIDE SEQUENCE [LARGE SCALE GENOMIC DNA]</scope>
</reference>
<feature type="compositionally biased region" description="Basic and acidic residues" evidence="2">
    <location>
        <begin position="220"/>
        <end position="229"/>
    </location>
</feature>
<feature type="transmembrane region" description="Helical" evidence="3">
    <location>
        <begin position="462"/>
        <end position="485"/>
    </location>
</feature>
<feature type="coiled-coil region" evidence="1">
    <location>
        <begin position="243"/>
        <end position="270"/>
    </location>
</feature>
<evidence type="ECO:0000256" key="2">
    <source>
        <dbReference type="SAM" id="MobiDB-lite"/>
    </source>
</evidence>
<dbReference type="AlphaFoldDB" id="A0A9W7FXN7"/>
<gene>
    <name evidence="4" type="ORF">TrCOL_g11411</name>
</gene>
<protein>
    <recommendedName>
        <fullName evidence="6">Letm1 RBD domain-containing protein</fullName>
    </recommendedName>
</protein>
<keyword evidence="1" id="KW-0175">Coiled coil</keyword>
<dbReference type="Proteomes" id="UP001165065">
    <property type="component" value="Unassembled WGS sequence"/>
</dbReference>
<name>A0A9W7FXN7_9STRA</name>
<evidence type="ECO:0000256" key="1">
    <source>
        <dbReference type="SAM" id="Coils"/>
    </source>
</evidence>
<evidence type="ECO:0008006" key="6">
    <source>
        <dbReference type="Google" id="ProtNLM"/>
    </source>
</evidence>
<comment type="caution">
    <text evidence="4">The sequence shown here is derived from an EMBL/GenBank/DDBJ whole genome shotgun (WGS) entry which is preliminary data.</text>
</comment>
<proteinExistence type="predicted"/>
<feature type="compositionally biased region" description="Basic and acidic residues" evidence="2">
    <location>
        <begin position="556"/>
        <end position="581"/>
    </location>
</feature>
<accession>A0A9W7FXN7</accession>
<evidence type="ECO:0000313" key="5">
    <source>
        <dbReference type="Proteomes" id="UP001165065"/>
    </source>
</evidence>
<keyword evidence="3" id="KW-0812">Transmembrane</keyword>
<organism evidence="4 5">
    <name type="scientific">Triparma columacea</name>
    <dbReference type="NCBI Taxonomy" id="722753"/>
    <lineage>
        <taxon>Eukaryota</taxon>
        <taxon>Sar</taxon>
        <taxon>Stramenopiles</taxon>
        <taxon>Ochrophyta</taxon>
        <taxon>Bolidophyceae</taxon>
        <taxon>Parmales</taxon>
        <taxon>Triparmaceae</taxon>
        <taxon>Triparma</taxon>
    </lineage>
</organism>
<feature type="compositionally biased region" description="Gly residues" evidence="2">
    <location>
        <begin position="143"/>
        <end position="152"/>
    </location>
</feature>
<keyword evidence="5" id="KW-1185">Reference proteome</keyword>
<evidence type="ECO:0000256" key="3">
    <source>
        <dbReference type="SAM" id="Phobius"/>
    </source>
</evidence>
<keyword evidence="3" id="KW-0472">Membrane</keyword>
<feature type="region of interest" description="Disordered" evidence="2">
    <location>
        <begin position="210"/>
        <end position="229"/>
    </location>
</feature>
<dbReference type="EMBL" id="BRYA01000553">
    <property type="protein sequence ID" value="GMI22746.1"/>
    <property type="molecule type" value="Genomic_DNA"/>
</dbReference>
<feature type="region of interest" description="Disordered" evidence="2">
    <location>
        <begin position="140"/>
        <end position="169"/>
    </location>
</feature>
<feature type="region of interest" description="Disordered" evidence="2">
    <location>
        <begin position="553"/>
        <end position="581"/>
    </location>
</feature>